<evidence type="ECO:0000256" key="2">
    <source>
        <dbReference type="ARBA" id="ARBA00007658"/>
    </source>
</evidence>
<dbReference type="RefSeq" id="XP_021883470.1">
    <property type="nucleotide sequence ID" value="XM_022027647.1"/>
</dbReference>
<keyword evidence="7" id="KW-0326">Glycosidase</keyword>
<dbReference type="GO" id="GO:0004571">
    <property type="term" value="F:mannosyl-oligosaccharide 1,2-alpha-mannosidase activity"/>
    <property type="evidence" value="ECO:0007669"/>
    <property type="project" value="InterPro"/>
</dbReference>
<evidence type="ECO:0000256" key="3">
    <source>
        <dbReference type="ARBA" id="ARBA00022824"/>
    </source>
</evidence>
<evidence type="ECO:0000256" key="8">
    <source>
        <dbReference type="SAM" id="MobiDB-lite"/>
    </source>
</evidence>
<dbReference type="InterPro" id="IPR003137">
    <property type="entry name" value="PA_domain"/>
</dbReference>
<keyword evidence="7 10" id="KW-0378">Hydrolase</keyword>
<comment type="cofactor">
    <cofactor evidence="6">
        <name>Ca(2+)</name>
        <dbReference type="ChEBI" id="CHEBI:29108"/>
    </cofactor>
</comment>
<dbReference type="GO" id="GO:0005975">
    <property type="term" value="P:carbohydrate metabolic process"/>
    <property type="evidence" value="ECO:0007669"/>
    <property type="project" value="InterPro"/>
</dbReference>
<keyword evidence="4" id="KW-0325">Glycoprotein</keyword>
<dbReference type="STRING" id="64571.A0A1Y2GTV2"/>
<feature type="region of interest" description="Disordered" evidence="8">
    <location>
        <begin position="992"/>
        <end position="1026"/>
    </location>
</feature>
<dbReference type="PRINTS" id="PR00747">
    <property type="entry name" value="GLYHDRLASE47"/>
</dbReference>
<organism evidence="10 11">
    <name type="scientific">Lobosporangium transversale</name>
    <dbReference type="NCBI Taxonomy" id="64571"/>
    <lineage>
        <taxon>Eukaryota</taxon>
        <taxon>Fungi</taxon>
        <taxon>Fungi incertae sedis</taxon>
        <taxon>Mucoromycota</taxon>
        <taxon>Mortierellomycotina</taxon>
        <taxon>Mortierellomycetes</taxon>
        <taxon>Mortierellales</taxon>
        <taxon>Mortierellaceae</taxon>
        <taxon>Lobosporangium</taxon>
    </lineage>
</organism>
<sequence>MSEMHGTEKPWVSPTIGSPQLGGVCTSTLAGSTPAGVAQGQPDLDYDFNSTLGGSVLASKHESRDLASTNIRENTLESLEIHDGYKQSDQQQQKHGSVKQIKEAMEERPSHIQRSIDRENVAAAAAASAGAAATNNANTGGGIRPWLLILIISVVQMLLSSMLPSNGVVNASSDQVGDPRGGRGGTEGNGNRGNSHQNGAEGKGRDYNRQYFRQWPPISDIKTAAGTIVTERMTESRRLQLREEAKKMFMHGYQGYLDYAFPMDELNPVACSGRGPDRANPDNININDVLGDFSLTLIDSLDTLAVMREFELFQEAIEKIKKYVRDFDRDSRVQVFEVNIRVLGALLSGHLYATDPKLSAHQSQSQYQNVKRKKYQYQGELLRMAEDLGKRLIKAFENTPTGLPWPRVNLKRGVLREESIENCVAGAGSLLLEFGVLSRLTGDKSYEEAAKKALHELWKRRSKIGLMGNTINISTGQWMSSMTGIGAGTDSFHEYLIKSYVLFGDEEYFVMYESAQEAIRRTLLHDSKYFYKHVNMEDGTLMAHWVDSLSAFMPGVQVLGGDLESAIKNHLYYYNIWRKYQAIPERFDFVQQTVAIANYPLRPEFIESTYFLYRATKDPFYLEVGEMILRDLQAYTKTKCGWASLRSVVDKKHEDRMESFALSETIKYLFLLFDEENILHHELKDSNFVFTTEGHILYLDIKYLSPNSKDRVVESQMSTSKPNFISKAAQSVVAAIYGEHAHSRLVKTTPTAAASVATAAPVCKAYCAPETFLKSIVYRPDADFARQMVGAREDIRDILETDPKGYCEVPTLDVERVIVEFIGPPKKTIFDLNDNYEENTDDHTKEPPIKAALSSDELKDPMVIPIKKGVFVNRVVGVKMHIQYDSAQNGYRAVKVEDYPLSSSCSVYVEQSSMKPLWDSYQRAQAAHLRLFKVQPSSVDGMVIVKDLSIMPAQFGTWRPRLLDYNQAATYNTYETTLKDYQVEEEISFQPRWDREQEDTYQRQQQQQQPLSVPLHGSATSARMTSKRRFPTKRFARIEDNTNGCQPYTTAQSNLVKNKIVAVDRGGCLFILKAYYAQAAGAHSMIVINTDDNAFVMTGANANKSSSSSSSSAPTSESNESSEPQKSHDQEINDDLLLGDNIHDDEIDIHVVMVGHSQGQQLLEWIQEESLNDPSMSSDTNVIDMDAAQEQEQRQPALVSTVVMAGIVQRKVSKEEMANARLSYDGLPIVNIIPVSIPNGHL</sequence>
<comment type="subcellular location">
    <subcellularLocation>
        <location evidence="1">Endoplasmic reticulum</location>
    </subcellularLocation>
</comment>
<name>A0A1Y2GTV2_9FUNG</name>
<dbReference type="EMBL" id="MCFF01000010">
    <property type="protein sequence ID" value="ORZ22916.1"/>
    <property type="molecule type" value="Genomic_DNA"/>
</dbReference>
<evidence type="ECO:0000256" key="6">
    <source>
        <dbReference type="PIRSR" id="PIRSR601382-2"/>
    </source>
</evidence>
<dbReference type="Proteomes" id="UP000193648">
    <property type="component" value="Unassembled WGS sequence"/>
</dbReference>
<feature type="binding site" evidence="6">
    <location>
        <position position="692"/>
    </location>
    <ligand>
        <name>Ca(2+)</name>
        <dbReference type="ChEBI" id="CHEBI:29108"/>
    </ligand>
</feature>
<feature type="compositionally biased region" description="Gly residues" evidence="8">
    <location>
        <begin position="182"/>
        <end position="191"/>
    </location>
</feature>
<feature type="active site" evidence="5">
    <location>
        <position position="490"/>
    </location>
</feature>
<keyword evidence="6" id="KW-0106">Calcium</keyword>
<dbReference type="OrthoDB" id="8118055at2759"/>
<dbReference type="PANTHER" id="PTHR45679:SF5">
    <property type="entry name" value="ER DEGRADATION-ENHANCING ALPHA-MANNOSIDASE-LIKE PROTEIN 1"/>
    <property type="match status" value="1"/>
</dbReference>
<evidence type="ECO:0000256" key="1">
    <source>
        <dbReference type="ARBA" id="ARBA00004240"/>
    </source>
</evidence>
<dbReference type="PANTHER" id="PTHR45679">
    <property type="entry name" value="ER DEGRADATION-ENHANCING ALPHA-MANNOSIDASE-LIKE PROTEIN 2"/>
    <property type="match status" value="1"/>
</dbReference>
<protein>
    <recommendedName>
        <fullName evidence="7">alpha-1,2-Mannosidase</fullName>
        <ecNumber evidence="7">3.2.1.-</ecNumber>
    </recommendedName>
</protein>
<feature type="active site" description="Proton donor" evidence="5">
    <location>
        <position position="337"/>
    </location>
</feature>
<accession>A0A1Y2GTV2</accession>
<dbReference type="SUPFAM" id="SSF48225">
    <property type="entry name" value="Seven-hairpin glycosidases"/>
    <property type="match status" value="1"/>
</dbReference>
<feature type="region of interest" description="Disordered" evidence="8">
    <location>
        <begin position="1101"/>
        <end position="1130"/>
    </location>
</feature>
<comment type="similarity">
    <text evidence="2 7">Belongs to the glycosyl hydrolase 47 family.</text>
</comment>
<dbReference type="GO" id="GO:0044322">
    <property type="term" value="C:endoplasmic reticulum quality control compartment"/>
    <property type="evidence" value="ECO:0007669"/>
    <property type="project" value="GOC"/>
</dbReference>
<evidence type="ECO:0000259" key="9">
    <source>
        <dbReference type="Pfam" id="PF02225"/>
    </source>
</evidence>
<dbReference type="Pfam" id="PF01532">
    <property type="entry name" value="Glyco_hydro_47"/>
    <property type="match status" value="1"/>
</dbReference>
<dbReference type="InterPro" id="IPR044674">
    <property type="entry name" value="EDEM1/2/3"/>
</dbReference>
<feature type="compositionally biased region" description="Basic and acidic residues" evidence="8">
    <location>
        <begin position="992"/>
        <end position="1001"/>
    </location>
</feature>
<dbReference type="Pfam" id="PF02225">
    <property type="entry name" value="PA"/>
    <property type="match status" value="1"/>
</dbReference>
<keyword evidence="6" id="KW-0479">Metal-binding</keyword>
<dbReference type="InterPro" id="IPR001382">
    <property type="entry name" value="Glyco_hydro_47"/>
</dbReference>
<feature type="compositionally biased region" description="Low complexity" evidence="8">
    <location>
        <begin position="1101"/>
        <end position="1122"/>
    </location>
</feature>
<feature type="active site" evidence="5">
    <location>
        <position position="604"/>
    </location>
</feature>
<dbReference type="GeneID" id="33569490"/>
<reference evidence="10 11" key="1">
    <citation type="submission" date="2016-07" db="EMBL/GenBank/DDBJ databases">
        <title>Pervasive Adenine N6-methylation of Active Genes in Fungi.</title>
        <authorList>
            <consortium name="DOE Joint Genome Institute"/>
            <person name="Mondo S.J."/>
            <person name="Dannebaum R.O."/>
            <person name="Kuo R.C."/>
            <person name="Labutti K."/>
            <person name="Haridas S."/>
            <person name="Kuo A."/>
            <person name="Salamov A."/>
            <person name="Ahrendt S.R."/>
            <person name="Lipzen A."/>
            <person name="Sullivan W."/>
            <person name="Andreopoulos W.B."/>
            <person name="Clum A."/>
            <person name="Lindquist E."/>
            <person name="Daum C."/>
            <person name="Ramamoorthy G.K."/>
            <person name="Gryganskyi A."/>
            <person name="Culley D."/>
            <person name="Magnuson J.K."/>
            <person name="James T.Y."/>
            <person name="O'Malley M.A."/>
            <person name="Stajich J.E."/>
            <person name="Spatafora J.W."/>
            <person name="Visel A."/>
            <person name="Grigoriev I.V."/>
        </authorList>
    </citation>
    <scope>NUCLEOTIDE SEQUENCE [LARGE SCALE GENOMIC DNA]</scope>
    <source>
        <strain evidence="10 11">NRRL 3116</strain>
    </source>
</reference>
<dbReference type="Gene3D" id="3.50.30.30">
    <property type="match status" value="1"/>
</dbReference>
<dbReference type="InterPro" id="IPR036026">
    <property type="entry name" value="Seven-hairpin_glycosidases"/>
</dbReference>
<feature type="active site" description="Proton donor" evidence="5">
    <location>
        <position position="585"/>
    </location>
</feature>
<gene>
    <name evidence="10" type="ORF">BCR41DRAFT_385170</name>
</gene>
<evidence type="ECO:0000256" key="7">
    <source>
        <dbReference type="RuleBase" id="RU361193"/>
    </source>
</evidence>
<evidence type="ECO:0000313" key="10">
    <source>
        <dbReference type="EMBL" id="ORZ22916.1"/>
    </source>
</evidence>
<dbReference type="EC" id="3.2.1.-" evidence="7"/>
<dbReference type="GO" id="GO:0005509">
    <property type="term" value="F:calcium ion binding"/>
    <property type="evidence" value="ECO:0007669"/>
    <property type="project" value="InterPro"/>
</dbReference>
<feature type="domain" description="PA" evidence="9">
    <location>
        <begin position="1041"/>
        <end position="1160"/>
    </location>
</feature>
<dbReference type="GO" id="GO:0016020">
    <property type="term" value="C:membrane"/>
    <property type="evidence" value="ECO:0007669"/>
    <property type="project" value="InterPro"/>
</dbReference>
<dbReference type="SUPFAM" id="SSF52025">
    <property type="entry name" value="PA domain"/>
    <property type="match status" value="1"/>
</dbReference>
<proteinExistence type="inferred from homology"/>
<dbReference type="InterPro" id="IPR012341">
    <property type="entry name" value="6hp_glycosidase-like_sf"/>
</dbReference>
<dbReference type="AlphaFoldDB" id="A0A1Y2GTV2"/>
<evidence type="ECO:0000256" key="5">
    <source>
        <dbReference type="PIRSR" id="PIRSR601382-1"/>
    </source>
</evidence>
<keyword evidence="11" id="KW-1185">Reference proteome</keyword>
<dbReference type="InParanoid" id="A0A1Y2GTV2"/>
<evidence type="ECO:0000313" key="11">
    <source>
        <dbReference type="Proteomes" id="UP000193648"/>
    </source>
</evidence>
<dbReference type="GO" id="GO:0036503">
    <property type="term" value="P:ERAD pathway"/>
    <property type="evidence" value="ECO:0007669"/>
    <property type="project" value="UniProtKB-ARBA"/>
</dbReference>
<keyword evidence="3" id="KW-0256">Endoplasmic reticulum</keyword>
<dbReference type="GO" id="GO:1904380">
    <property type="term" value="P:endoplasmic reticulum mannose trimming"/>
    <property type="evidence" value="ECO:0007669"/>
    <property type="project" value="InterPro"/>
</dbReference>
<comment type="caution">
    <text evidence="10">The sequence shown here is derived from an EMBL/GenBank/DDBJ whole genome shotgun (WGS) entry which is preliminary data.</text>
</comment>
<evidence type="ECO:0000256" key="4">
    <source>
        <dbReference type="ARBA" id="ARBA00023180"/>
    </source>
</evidence>
<dbReference type="Gene3D" id="1.50.10.10">
    <property type="match status" value="1"/>
</dbReference>
<dbReference type="InterPro" id="IPR046450">
    <property type="entry name" value="PA_dom_sf"/>
</dbReference>
<feature type="region of interest" description="Disordered" evidence="8">
    <location>
        <begin position="170"/>
        <end position="204"/>
    </location>
</feature>